<organism evidence="1 2">
    <name type="scientific">Brassica cretica</name>
    <name type="common">Mustard</name>
    <dbReference type="NCBI Taxonomy" id="69181"/>
    <lineage>
        <taxon>Eukaryota</taxon>
        <taxon>Viridiplantae</taxon>
        <taxon>Streptophyta</taxon>
        <taxon>Embryophyta</taxon>
        <taxon>Tracheophyta</taxon>
        <taxon>Spermatophyta</taxon>
        <taxon>Magnoliopsida</taxon>
        <taxon>eudicotyledons</taxon>
        <taxon>Gunneridae</taxon>
        <taxon>Pentapetalae</taxon>
        <taxon>rosids</taxon>
        <taxon>malvids</taxon>
        <taxon>Brassicales</taxon>
        <taxon>Brassicaceae</taxon>
        <taxon>Brassiceae</taxon>
        <taxon>Brassica</taxon>
    </lineage>
</organism>
<proteinExistence type="predicted"/>
<comment type="caution">
    <text evidence="1">The sequence shown here is derived from an EMBL/GenBank/DDBJ whole genome shotgun (WGS) entry which is preliminary data.</text>
</comment>
<protein>
    <submittedName>
        <fullName evidence="1">Uncharacterized protein</fullName>
    </submittedName>
</protein>
<accession>A0A8S9G9T8</accession>
<dbReference type="Proteomes" id="UP000712281">
    <property type="component" value="Unassembled WGS sequence"/>
</dbReference>
<evidence type="ECO:0000313" key="1">
    <source>
        <dbReference type="EMBL" id="KAF2541347.1"/>
    </source>
</evidence>
<dbReference type="EMBL" id="QGKW02002005">
    <property type="protein sequence ID" value="KAF2541347.1"/>
    <property type="molecule type" value="Genomic_DNA"/>
</dbReference>
<name>A0A8S9G9T8_BRACR</name>
<reference evidence="1" key="1">
    <citation type="submission" date="2019-12" db="EMBL/GenBank/DDBJ databases">
        <title>Genome sequencing and annotation of Brassica cretica.</title>
        <authorList>
            <person name="Studholme D.J."/>
            <person name="Sarris P.F."/>
        </authorList>
    </citation>
    <scope>NUCLEOTIDE SEQUENCE</scope>
    <source>
        <strain evidence="1">PFS-001/15</strain>
        <tissue evidence="1">Leaf</tissue>
    </source>
</reference>
<sequence>MSYEVTFETVTSSRSSTAYTRVHLPASRTRTATCCIRLAGRASLHRLLILSRMLTRMDMRHCAKHLGFLTDSSFLFCGLFHQFGHNIIVSDLTTSSEIDPESSHEFADQGNF</sequence>
<gene>
    <name evidence="1" type="ORF">F2Q68_00032046</name>
</gene>
<evidence type="ECO:0000313" key="2">
    <source>
        <dbReference type="Proteomes" id="UP000712281"/>
    </source>
</evidence>
<dbReference type="AlphaFoldDB" id="A0A8S9G9T8"/>